<accession>A0A0F8YSB1</accession>
<evidence type="ECO:0000313" key="1">
    <source>
        <dbReference type="EMBL" id="KKK56999.1"/>
    </source>
</evidence>
<sequence>MQRIGYQKWQTLMYESAVRACVPSFVRNSFPPEYLQYYLDEEANYG</sequence>
<organism evidence="1">
    <name type="scientific">marine sediment metagenome</name>
    <dbReference type="NCBI Taxonomy" id="412755"/>
    <lineage>
        <taxon>unclassified sequences</taxon>
        <taxon>metagenomes</taxon>
        <taxon>ecological metagenomes</taxon>
    </lineage>
</organism>
<feature type="non-terminal residue" evidence="1">
    <location>
        <position position="46"/>
    </location>
</feature>
<protein>
    <submittedName>
        <fullName evidence="1">Uncharacterized protein</fullName>
    </submittedName>
</protein>
<dbReference type="EMBL" id="LAZR01064712">
    <property type="protein sequence ID" value="KKK56999.1"/>
    <property type="molecule type" value="Genomic_DNA"/>
</dbReference>
<proteinExistence type="predicted"/>
<comment type="caution">
    <text evidence="1">The sequence shown here is derived from an EMBL/GenBank/DDBJ whole genome shotgun (WGS) entry which is preliminary data.</text>
</comment>
<gene>
    <name evidence="1" type="ORF">LCGC14_3058930</name>
</gene>
<dbReference type="AlphaFoldDB" id="A0A0F8YSB1"/>
<reference evidence="1" key="1">
    <citation type="journal article" date="2015" name="Nature">
        <title>Complex archaea that bridge the gap between prokaryotes and eukaryotes.</title>
        <authorList>
            <person name="Spang A."/>
            <person name="Saw J.H."/>
            <person name="Jorgensen S.L."/>
            <person name="Zaremba-Niedzwiedzka K."/>
            <person name="Martijn J."/>
            <person name="Lind A.E."/>
            <person name="van Eijk R."/>
            <person name="Schleper C."/>
            <person name="Guy L."/>
            <person name="Ettema T.J."/>
        </authorList>
    </citation>
    <scope>NUCLEOTIDE SEQUENCE</scope>
</reference>
<name>A0A0F8YSB1_9ZZZZ</name>